<proteinExistence type="predicted"/>
<protein>
    <submittedName>
        <fullName evidence="1">Alternative protein CNTNAP1</fullName>
    </submittedName>
</protein>
<dbReference type="OrthoDB" id="26719at2759"/>
<evidence type="ECO:0000313" key="1">
    <source>
        <dbReference type="EMBL" id="CCQ43225.1"/>
    </source>
</evidence>
<dbReference type="AlphaFoldDB" id="L8E7H9"/>
<reference evidence="1" key="1">
    <citation type="journal article" date="2013" name="PLoS ONE">
        <title>Direct detection of alternative open reading frames translation products in human significantly expands the proteome.</title>
        <authorList>
            <person name="Vanderperre B."/>
            <person name="Lucier J.-F."/>
            <person name="Motard J."/>
            <person name="Tremblay G."/>
            <person name="Vanderperre S."/>
            <person name="Wisztorski M."/>
            <person name="Salzet M."/>
            <person name="Boisvert F.-M."/>
            <person name="Roucou X."/>
        </authorList>
    </citation>
    <scope>NUCLEOTIDE SEQUENCE</scope>
</reference>
<accession>L8E7H9</accession>
<gene>
    <name evidence="1" type="primary">CNTNAP1</name>
</gene>
<organism evidence="1">
    <name type="scientific">Homo sapiens</name>
    <name type="common">Human</name>
    <dbReference type="NCBI Taxonomy" id="9606"/>
    <lineage>
        <taxon>Eukaryota</taxon>
        <taxon>Metazoa</taxon>
        <taxon>Chordata</taxon>
        <taxon>Craniata</taxon>
        <taxon>Vertebrata</taxon>
        <taxon>Euteleostomi</taxon>
        <taxon>Mammalia</taxon>
        <taxon>Eutheria</taxon>
        <taxon>Euarchontoglires</taxon>
        <taxon>Primates</taxon>
        <taxon>Haplorrhini</taxon>
        <taxon>Catarrhini</taxon>
        <taxon>Hominidae</taxon>
        <taxon>Homo</taxon>
    </lineage>
</organism>
<dbReference type="EMBL" id="HF583728">
    <property type="protein sequence ID" value="CCQ43225.1"/>
    <property type="molecule type" value="Genomic_DNA"/>
</dbReference>
<sequence>MCGWNSTHPGMWSSPLMWGMGMRTSQYTQTTLSSMMTSGTWSGLKST</sequence>
<dbReference type="ChiTaRS" id="CNTNAP1">
    <property type="organism name" value="human"/>
</dbReference>
<name>L8E7H9_HUMAN</name>